<dbReference type="GO" id="GO:0071555">
    <property type="term" value="P:cell wall organization"/>
    <property type="evidence" value="ECO:0007669"/>
    <property type="project" value="UniProtKB-KW"/>
</dbReference>
<feature type="transmembrane region" description="Helical" evidence="6">
    <location>
        <begin position="53"/>
        <end position="70"/>
    </location>
</feature>
<feature type="transmembrane region" description="Helical" evidence="6">
    <location>
        <begin position="21"/>
        <end position="41"/>
    </location>
</feature>
<keyword evidence="4 6" id="KW-1133">Transmembrane helix</keyword>
<name>A0AAW9Q464_9CYAN</name>
<dbReference type="GO" id="GO:0008360">
    <property type="term" value="P:regulation of cell shape"/>
    <property type="evidence" value="ECO:0007669"/>
    <property type="project" value="UniProtKB-KW"/>
</dbReference>
<reference evidence="7" key="1">
    <citation type="submission" date="2024-01" db="EMBL/GenBank/DDBJ databases">
        <title>Bank of Algae and Cyanobacteria of the Azores (BACA) strain genomes.</title>
        <authorList>
            <person name="Luz R."/>
            <person name="Cordeiro R."/>
            <person name="Fonseca A."/>
            <person name="Goncalves V."/>
        </authorList>
    </citation>
    <scope>NUCLEOTIDE SEQUENCE</scope>
    <source>
        <strain evidence="7">BACA0141</strain>
    </source>
</reference>
<organism evidence="7 8">
    <name type="scientific">Tumidithrix elongata BACA0141</name>
    <dbReference type="NCBI Taxonomy" id="2716417"/>
    <lineage>
        <taxon>Bacteria</taxon>
        <taxon>Bacillati</taxon>
        <taxon>Cyanobacteriota</taxon>
        <taxon>Cyanophyceae</taxon>
        <taxon>Pseudanabaenales</taxon>
        <taxon>Pseudanabaenaceae</taxon>
        <taxon>Tumidithrix</taxon>
        <taxon>Tumidithrix elongata</taxon>
    </lineage>
</organism>
<evidence type="ECO:0000256" key="2">
    <source>
        <dbReference type="ARBA" id="ARBA00022692"/>
    </source>
</evidence>
<evidence type="ECO:0000313" key="8">
    <source>
        <dbReference type="Proteomes" id="UP001333818"/>
    </source>
</evidence>
<gene>
    <name evidence="6 7" type="primary">rodA</name>
    <name evidence="7" type="ORF">V2H45_12610</name>
</gene>
<dbReference type="GO" id="GO:0009252">
    <property type="term" value="P:peptidoglycan biosynthetic process"/>
    <property type="evidence" value="ECO:0007669"/>
    <property type="project" value="UniProtKB-UniRule"/>
</dbReference>
<keyword evidence="8" id="KW-1185">Reference proteome</keyword>
<evidence type="ECO:0000256" key="4">
    <source>
        <dbReference type="ARBA" id="ARBA00022989"/>
    </source>
</evidence>
<feature type="transmembrane region" description="Helical" evidence="6">
    <location>
        <begin position="82"/>
        <end position="105"/>
    </location>
</feature>
<dbReference type="GO" id="GO:0008955">
    <property type="term" value="F:peptidoglycan glycosyltransferase activity"/>
    <property type="evidence" value="ECO:0007669"/>
    <property type="project" value="UniProtKB-UniRule"/>
</dbReference>
<dbReference type="Proteomes" id="UP001333818">
    <property type="component" value="Unassembled WGS sequence"/>
</dbReference>
<dbReference type="GO" id="GO:0032153">
    <property type="term" value="C:cell division site"/>
    <property type="evidence" value="ECO:0007669"/>
    <property type="project" value="TreeGrafter"/>
</dbReference>
<dbReference type="PANTHER" id="PTHR30474">
    <property type="entry name" value="CELL CYCLE PROTEIN"/>
    <property type="match status" value="1"/>
</dbReference>
<dbReference type="EMBL" id="JAZBJZ010000046">
    <property type="protein sequence ID" value="MEE3717598.1"/>
    <property type="molecule type" value="Genomic_DNA"/>
</dbReference>
<evidence type="ECO:0000256" key="5">
    <source>
        <dbReference type="ARBA" id="ARBA00023136"/>
    </source>
</evidence>
<keyword evidence="6" id="KW-1003">Cell membrane</keyword>
<keyword evidence="6" id="KW-0328">Glycosyltransferase</keyword>
<dbReference type="InterPro" id="IPR011923">
    <property type="entry name" value="RodA/MrdB"/>
</dbReference>
<evidence type="ECO:0000256" key="3">
    <source>
        <dbReference type="ARBA" id="ARBA00022960"/>
    </source>
</evidence>
<comment type="similarity">
    <text evidence="6">Belongs to the SEDS family. MrdB/RodA subfamily.</text>
</comment>
<feature type="transmembrane region" description="Helical" evidence="6">
    <location>
        <begin position="168"/>
        <end position="190"/>
    </location>
</feature>
<feature type="transmembrane region" description="Helical" evidence="6">
    <location>
        <begin position="355"/>
        <end position="376"/>
    </location>
</feature>
<comment type="subcellular location">
    <subcellularLocation>
        <location evidence="6">Cell membrane</location>
        <topology evidence="6">Multi-pass membrane protein</topology>
    </subcellularLocation>
    <subcellularLocation>
        <location evidence="1">Membrane</location>
        <topology evidence="1">Multi-pass membrane protein</topology>
    </subcellularLocation>
</comment>
<protein>
    <recommendedName>
        <fullName evidence="6">Peptidoglycan glycosyltransferase RodA</fullName>
        <shortName evidence="6">PGT</shortName>
        <ecNumber evidence="6">2.4.99.28</ecNumber>
    </recommendedName>
    <alternativeName>
        <fullName evidence="6">Cell elongation protein RodA</fullName>
    </alternativeName>
    <alternativeName>
        <fullName evidence="6">Cell wall polymerase</fullName>
    </alternativeName>
    <alternativeName>
        <fullName evidence="6">Peptidoglycan polymerase</fullName>
        <shortName evidence="6">PG polymerase</shortName>
    </alternativeName>
</protein>
<comment type="pathway">
    <text evidence="6">Cell wall biogenesis; peptidoglycan biosynthesis.</text>
</comment>
<comment type="caution">
    <text evidence="7">The sequence shown here is derived from an EMBL/GenBank/DDBJ whole genome shotgun (WGS) entry which is preliminary data.</text>
</comment>
<feature type="transmembrane region" description="Helical" evidence="6">
    <location>
        <begin position="230"/>
        <end position="253"/>
    </location>
</feature>
<comment type="catalytic activity">
    <reaction evidence="6">
        <text>[GlcNAc-(1-&gt;4)-Mur2Ac(oyl-L-Ala-gamma-D-Glu-L-Lys-D-Ala-D-Ala)](n)-di-trans,octa-cis-undecaprenyl diphosphate + beta-D-GlcNAc-(1-&gt;4)-Mur2Ac(oyl-L-Ala-gamma-D-Glu-L-Lys-D-Ala-D-Ala)-di-trans,octa-cis-undecaprenyl diphosphate = [GlcNAc-(1-&gt;4)-Mur2Ac(oyl-L-Ala-gamma-D-Glu-L-Lys-D-Ala-D-Ala)](n+1)-di-trans,octa-cis-undecaprenyl diphosphate + di-trans,octa-cis-undecaprenyl diphosphate + H(+)</text>
        <dbReference type="Rhea" id="RHEA:23708"/>
        <dbReference type="Rhea" id="RHEA-COMP:9602"/>
        <dbReference type="Rhea" id="RHEA-COMP:9603"/>
        <dbReference type="ChEBI" id="CHEBI:15378"/>
        <dbReference type="ChEBI" id="CHEBI:58405"/>
        <dbReference type="ChEBI" id="CHEBI:60033"/>
        <dbReference type="ChEBI" id="CHEBI:78435"/>
        <dbReference type="EC" id="2.4.99.28"/>
    </reaction>
</comment>
<proteinExistence type="inferred from homology"/>
<dbReference type="RefSeq" id="WP_330484027.1">
    <property type="nucleotide sequence ID" value="NZ_JAZBJZ010000046.1"/>
</dbReference>
<keyword evidence="6" id="KW-0961">Cell wall biogenesis/degradation</keyword>
<dbReference type="AlphaFoldDB" id="A0AAW9Q464"/>
<evidence type="ECO:0000256" key="1">
    <source>
        <dbReference type="ARBA" id="ARBA00004141"/>
    </source>
</evidence>
<keyword evidence="6" id="KW-0573">Peptidoglycan synthesis</keyword>
<dbReference type="InterPro" id="IPR001182">
    <property type="entry name" value="FtsW/RodA"/>
</dbReference>
<evidence type="ECO:0000256" key="6">
    <source>
        <dbReference type="HAMAP-Rule" id="MF_02079"/>
    </source>
</evidence>
<dbReference type="EC" id="2.4.99.28" evidence="6"/>
<accession>A0AAW9Q464</accession>
<dbReference type="NCBIfam" id="TIGR02210">
    <property type="entry name" value="rodA_shape"/>
    <property type="match status" value="1"/>
</dbReference>
<dbReference type="GO" id="GO:0005886">
    <property type="term" value="C:plasma membrane"/>
    <property type="evidence" value="ECO:0007669"/>
    <property type="project" value="UniProtKB-SubCell"/>
</dbReference>
<keyword evidence="3 6" id="KW-0133">Cell shape</keyword>
<dbReference type="GO" id="GO:0051301">
    <property type="term" value="P:cell division"/>
    <property type="evidence" value="ECO:0007669"/>
    <property type="project" value="InterPro"/>
</dbReference>
<dbReference type="PANTHER" id="PTHR30474:SF1">
    <property type="entry name" value="PEPTIDOGLYCAN GLYCOSYLTRANSFERASE MRDB"/>
    <property type="match status" value="1"/>
</dbReference>
<dbReference type="HAMAP" id="MF_02079">
    <property type="entry name" value="PGT_RodA"/>
    <property type="match status" value="1"/>
</dbReference>
<sequence>MLANSWQIPDLETLKREWRDADFGLLLFPIFLTILGGIAIYSADFNAKQTNWWQHWVMGGIGLGILVAIARSHYDQLLRLHWITYAITNLSLMAVLLVGTSALGAERWLSIGGFNLQPSEFAKVGVIISLAAVLHNRPIQHPMDILKVVWVVIPPWILIFLQPNLGTALVFAAITIGMLYWAGASLGWLVLLGSPIISAIIFTVYVPVWIGWVALMGVTAWYSLPWIRTISAIVAVVVNLVAAQVGHILWGLLHDYQKQRLLLFLDPSQDPLGGGYHLIQSRIAIGAGKLWGQGLMKGTQTQLNFIPEQHTDFIFSAIGEEFGFIGCMFVLITFLGICWRLLAIAVSAKDNFGSLIAIGVFSFILFQTFVNIGMNIGVAPVTGIPLPWLSYGRSAMIANFMAIGIVESVAAHRRTIKF</sequence>
<feature type="transmembrane region" description="Helical" evidence="6">
    <location>
        <begin position="196"/>
        <end position="218"/>
    </location>
</feature>
<feature type="transmembrane region" description="Helical" evidence="6">
    <location>
        <begin position="145"/>
        <end position="161"/>
    </location>
</feature>
<dbReference type="GO" id="GO:0015648">
    <property type="term" value="F:lipid-linked peptidoglycan transporter activity"/>
    <property type="evidence" value="ECO:0007669"/>
    <property type="project" value="TreeGrafter"/>
</dbReference>
<feature type="transmembrane region" description="Helical" evidence="6">
    <location>
        <begin position="388"/>
        <end position="410"/>
    </location>
</feature>
<dbReference type="Pfam" id="PF01098">
    <property type="entry name" value="FTSW_RODA_SPOVE"/>
    <property type="match status" value="2"/>
</dbReference>
<evidence type="ECO:0000313" key="7">
    <source>
        <dbReference type="EMBL" id="MEE3717598.1"/>
    </source>
</evidence>
<keyword evidence="5 6" id="KW-0472">Membrane</keyword>
<feature type="transmembrane region" description="Helical" evidence="6">
    <location>
        <begin position="322"/>
        <end position="343"/>
    </location>
</feature>
<dbReference type="NCBIfam" id="NF037961">
    <property type="entry name" value="RodA_shape"/>
    <property type="match status" value="1"/>
</dbReference>
<comment type="function">
    <text evidence="6">Peptidoglycan polymerase that is essential for cell wall elongation.</text>
</comment>
<keyword evidence="2 6" id="KW-0812">Transmembrane</keyword>
<keyword evidence="6" id="KW-0808">Transferase</keyword>